<reference evidence="2 3" key="1">
    <citation type="journal article" date="2017" name="PLoS Biol.">
        <title>The sea cucumber genome provides insights into morphological evolution and visceral regeneration.</title>
        <authorList>
            <person name="Zhang X."/>
            <person name="Sun L."/>
            <person name="Yuan J."/>
            <person name="Sun Y."/>
            <person name="Gao Y."/>
            <person name="Zhang L."/>
            <person name="Li S."/>
            <person name="Dai H."/>
            <person name="Hamel J.F."/>
            <person name="Liu C."/>
            <person name="Yu Y."/>
            <person name="Liu S."/>
            <person name="Lin W."/>
            <person name="Guo K."/>
            <person name="Jin S."/>
            <person name="Xu P."/>
            <person name="Storey K.B."/>
            <person name="Huan P."/>
            <person name="Zhang T."/>
            <person name="Zhou Y."/>
            <person name="Zhang J."/>
            <person name="Lin C."/>
            <person name="Li X."/>
            <person name="Xing L."/>
            <person name="Huo D."/>
            <person name="Sun M."/>
            <person name="Wang L."/>
            <person name="Mercier A."/>
            <person name="Li F."/>
            <person name="Yang H."/>
            <person name="Xiang J."/>
        </authorList>
    </citation>
    <scope>NUCLEOTIDE SEQUENCE [LARGE SCALE GENOMIC DNA]</scope>
    <source>
        <strain evidence="2">Shaxun</strain>
        <tissue evidence="2">Muscle</tissue>
    </source>
</reference>
<feature type="compositionally biased region" description="Basic and acidic residues" evidence="1">
    <location>
        <begin position="60"/>
        <end position="72"/>
    </location>
</feature>
<feature type="region of interest" description="Disordered" evidence="1">
    <location>
        <begin position="170"/>
        <end position="240"/>
    </location>
</feature>
<feature type="compositionally biased region" description="Basic and acidic residues" evidence="1">
    <location>
        <begin position="188"/>
        <end position="198"/>
    </location>
</feature>
<accession>A0A2G8JEI9</accession>
<feature type="compositionally biased region" description="Basic and acidic residues" evidence="1">
    <location>
        <begin position="118"/>
        <end position="127"/>
    </location>
</feature>
<proteinExistence type="predicted"/>
<feature type="compositionally biased region" description="Basic and acidic residues" evidence="1">
    <location>
        <begin position="1"/>
        <end position="13"/>
    </location>
</feature>
<organism evidence="2 3">
    <name type="scientific">Stichopus japonicus</name>
    <name type="common">Sea cucumber</name>
    <dbReference type="NCBI Taxonomy" id="307972"/>
    <lineage>
        <taxon>Eukaryota</taxon>
        <taxon>Metazoa</taxon>
        <taxon>Echinodermata</taxon>
        <taxon>Eleutherozoa</taxon>
        <taxon>Echinozoa</taxon>
        <taxon>Holothuroidea</taxon>
        <taxon>Aspidochirotacea</taxon>
        <taxon>Aspidochirotida</taxon>
        <taxon>Stichopodidae</taxon>
        <taxon>Apostichopus</taxon>
    </lineage>
</organism>
<protein>
    <submittedName>
        <fullName evidence="2">Uncharacterized protein</fullName>
    </submittedName>
</protein>
<gene>
    <name evidence="2" type="ORF">BSL78_29052</name>
</gene>
<feature type="region of interest" description="Disordered" evidence="1">
    <location>
        <begin position="1"/>
        <end position="81"/>
    </location>
</feature>
<keyword evidence="3" id="KW-1185">Reference proteome</keyword>
<feature type="compositionally biased region" description="Low complexity" evidence="1">
    <location>
        <begin position="173"/>
        <end position="186"/>
    </location>
</feature>
<name>A0A2G8JEI9_STIJA</name>
<sequence>MKANSRDNVDKMMSKTVLGKCSVQTQTSMESMQVTSKASLSNLPQSHSERENQPLTYDLTKVRANDTQKASDQEDGGGSTGVIEKICDDKVNKVYGASDLYSVPNNQPFSADATMAESKVETSEKPQRRLIDSFSSSLFTKAGFLGSSINQKKNLDDFVISGQQLLSNSQAKENSTLLSSSSPNTEDVLSREGHESSQKETSALRNRLKLDLRCKGSSSSSAWTAFTNMSNTDKTPSKLY</sequence>
<evidence type="ECO:0000256" key="1">
    <source>
        <dbReference type="SAM" id="MobiDB-lite"/>
    </source>
</evidence>
<feature type="compositionally biased region" description="Polar residues" evidence="1">
    <location>
        <begin position="216"/>
        <end position="234"/>
    </location>
</feature>
<dbReference type="AlphaFoldDB" id="A0A2G8JEI9"/>
<feature type="region of interest" description="Disordered" evidence="1">
    <location>
        <begin position="102"/>
        <end position="127"/>
    </location>
</feature>
<evidence type="ECO:0000313" key="2">
    <source>
        <dbReference type="EMBL" id="PIK34129.1"/>
    </source>
</evidence>
<comment type="caution">
    <text evidence="2">The sequence shown here is derived from an EMBL/GenBank/DDBJ whole genome shotgun (WGS) entry which is preliminary data.</text>
</comment>
<dbReference type="Proteomes" id="UP000230750">
    <property type="component" value="Unassembled WGS sequence"/>
</dbReference>
<evidence type="ECO:0000313" key="3">
    <source>
        <dbReference type="Proteomes" id="UP000230750"/>
    </source>
</evidence>
<dbReference type="EMBL" id="MRZV01002276">
    <property type="protein sequence ID" value="PIK34129.1"/>
    <property type="molecule type" value="Genomic_DNA"/>
</dbReference>
<feature type="compositionally biased region" description="Polar residues" evidence="1">
    <location>
        <begin position="22"/>
        <end position="46"/>
    </location>
</feature>